<feature type="non-terminal residue" evidence="1">
    <location>
        <position position="113"/>
    </location>
</feature>
<proteinExistence type="predicted"/>
<evidence type="ECO:0008006" key="2">
    <source>
        <dbReference type="Google" id="ProtNLM"/>
    </source>
</evidence>
<dbReference type="SUPFAM" id="SSF56059">
    <property type="entry name" value="Glutathione synthetase ATP-binding domain-like"/>
    <property type="match status" value="1"/>
</dbReference>
<sequence>LATEKSKLREFCESHSILMPKGQKISQLKELDSNFPLPLILKPDLPLIGKKDIRVVWKSSDLESAVKSAIKSSGNGFAEVEEYIDGFDVGCLLYFLLPTQAGIPLVPQPGLFY</sequence>
<dbReference type="AlphaFoldDB" id="X1Q0K7"/>
<name>X1Q0K7_9ZZZZ</name>
<protein>
    <recommendedName>
        <fullName evidence="2">ATP-grasp domain-containing protein</fullName>
    </recommendedName>
</protein>
<gene>
    <name evidence="1" type="ORF">S06H3_64719</name>
</gene>
<organism evidence="1">
    <name type="scientific">marine sediment metagenome</name>
    <dbReference type="NCBI Taxonomy" id="412755"/>
    <lineage>
        <taxon>unclassified sequences</taxon>
        <taxon>metagenomes</taxon>
        <taxon>ecological metagenomes</taxon>
    </lineage>
</organism>
<dbReference type="Gene3D" id="3.30.470.20">
    <property type="entry name" value="ATP-grasp fold, B domain"/>
    <property type="match status" value="1"/>
</dbReference>
<accession>X1Q0K7</accession>
<dbReference type="EMBL" id="BARV01043319">
    <property type="protein sequence ID" value="GAI62067.1"/>
    <property type="molecule type" value="Genomic_DNA"/>
</dbReference>
<evidence type="ECO:0000313" key="1">
    <source>
        <dbReference type="EMBL" id="GAI62067.1"/>
    </source>
</evidence>
<comment type="caution">
    <text evidence="1">The sequence shown here is derived from an EMBL/GenBank/DDBJ whole genome shotgun (WGS) entry which is preliminary data.</text>
</comment>
<reference evidence="1" key="1">
    <citation type="journal article" date="2014" name="Front. Microbiol.">
        <title>High frequency of phylogenetically diverse reductive dehalogenase-homologous genes in deep subseafloor sedimentary metagenomes.</title>
        <authorList>
            <person name="Kawai M."/>
            <person name="Futagami T."/>
            <person name="Toyoda A."/>
            <person name="Takaki Y."/>
            <person name="Nishi S."/>
            <person name="Hori S."/>
            <person name="Arai W."/>
            <person name="Tsubouchi T."/>
            <person name="Morono Y."/>
            <person name="Uchiyama I."/>
            <person name="Ito T."/>
            <person name="Fujiyama A."/>
            <person name="Inagaki F."/>
            <person name="Takami H."/>
        </authorList>
    </citation>
    <scope>NUCLEOTIDE SEQUENCE</scope>
    <source>
        <strain evidence="1">Expedition CK06-06</strain>
    </source>
</reference>
<feature type="non-terminal residue" evidence="1">
    <location>
        <position position="1"/>
    </location>
</feature>